<dbReference type="InterPro" id="IPR009995">
    <property type="entry name" value="DUF1512"/>
</dbReference>
<evidence type="ECO:0000259" key="2">
    <source>
        <dbReference type="Pfam" id="PF07431"/>
    </source>
</evidence>
<comment type="caution">
    <text evidence="4">The sequence shown here is derived from an EMBL/GenBank/DDBJ whole genome shotgun (WGS) entry which is preliminary data.</text>
</comment>
<reference evidence="4" key="1">
    <citation type="journal article" date="2020" name="mSystems">
        <title>Genome- and Community-Level Interaction Insights into Carbon Utilization and Element Cycling Functions of Hydrothermarchaeota in Hydrothermal Sediment.</title>
        <authorList>
            <person name="Zhou Z."/>
            <person name="Liu Y."/>
            <person name="Xu W."/>
            <person name="Pan J."/>
            <person name="Luo Z.H."/>
            <person name="Li M."/>
        </authorList>
    </citation>
    <scope>NUCLEOTIDE SEQUENCE [LARGE SCALE GENOMIC DNA]</scope>
    <source>
        <strain evidence="4">SpSt-1</strain>
    </source>
</reference>
<evidence type="ECO:0000259" key="3">
    <source>
        <dbReference type="Pfam" id="PF23542"/>
    </source>
</evidence>
<feature type="domain" description="DUF1512" evidence="3">
    <location>
        <begin position="205"/>
        <end position="377"/>
    </location>
</feature>
<proteinExistence type="predicted"/>
<feature type="domain" description="DUF1512" evidence="2">
    <location>
        <begin position="24"/>
        <end position="199"/>
    </location>
</feature>
<dbReference type="PIRSF" id="PIRSF016495">
    <property type="entry name" value="UCP016495"/>
    <property type="match status" value="1"/>
</dbReference>
<dbReference type="Pfam" id="PF23542">
    <property type="entry name" value="DUF1512_C"/>
    <property type="match status" value="1"/>
</dbReference>
<dbReference type="Pfam" id="PF07431">
    <property type="entry name" value="DUF1512"/>
    <property type="match status" value="1"/>
</dbReference>
<name>A0A7C5UU81_9CREN</name>
<organism evidence="4">
    <name type="scientific">Ignisphaera aggregans</name>
    <dbReference type="NCBI Taxonomy" id="334771"/>
    <lineage>
        <taxon>Archaea</taxon>
        <taxon>Thermoproteota</taxon>
        <taxon>Thermoprotei</taxon>
        <taxon>Desulfurococcales</taxon>
        <taxon>Desulfurococcaceae</taxon>
        <taxon>Ignisphaera</taxon>
    </lineage>
</organism>
<dbReference type="AlphaFoldDB" id="A0A7C5UU81"/>
<accession>A0A7C5UU81</accession>
<feature type="transmembrane region" description="Helical" evidence="1">
    <location>
        <begin position="139"/>
        <end position="163"/>
    </location>
</feature>
<feature type="transmembrane region" description="Helical" evidence="1">
    <location>
        <begin position="19"/>
        <end position="39"/>
    </location>
</feature>
<keyword evidence="1" id="KW-0812">Transmembrane</keyword>
<evidence type="ECO:0000256" key="1">
    <source>
        <dbReference type="SAM" id="Phobius"/>
    </source>
</evidence>
<evidence type="ECO:0000313" key="4">
    <source>
        <dbReference type="EMBL" id="HHR95571.1"/>
    </source>
</evidence>
<protein>
    <submittedName>
        <fullName evidence="4">DUF1512 domain-containing protein</fullName>
    </submittedName>
</protein>
<sequence>MWCCNTISLLPFTNGGGGIDLNTILSILFWAVFILYFLTDLPQKTQFMRYERGVAARLMLVETIVRESINKVKSYLGKLGIKESDNVINNVLDNYFVIEPVSIEPTDIIKRLDHMIVNNEDKFKKDLERFMPGLSRHTLNNIAVSLAIASALFTIFKVLRHYYLLGKKYENWVLLMQLYLLLPQLVKELIPYTKAIDGVFKGIPIGDSVGPMVTFKLAGLSPRIDIEEDTVYSLVNIEGRNVYIVKAKGPGATVGRPGKGVAKIAEMLSYKVARIITIDAALKLEGEQTGTIAEGSGAAIGDPGPEKIEIERVAVKCGAPLDAVIIKMGVDEAIKPMSKEIADSIDKAYQRILDIIKTRTKPGDNLIVAGIGNSVGVY</sequence>
<keyword evidence="1" id="KW-1133">Transmembrane helix</keyword>
<keyword evidence="1" id="KW-0472">Membrane</keyword>
<dbReference type="EMBL" id="DRUB01000031">
    <property type="protein sequence ID" value="HHR95571.1"/>
    <property type="molecule type" value="Genomic_DNA"/>
</dbReference>
<dbReference type="InterPro" id="IPR056461">
    <property type="entry name" value="DUF1512_C"/>
</dbReference>
<dbReference type="InterPro" id="IPR056460">
    <property type="entry name" value="DUF1512_N"/>
</dbReference>
<gene>
    <name evidence="4" type="ORF">ENL47_01800</name>
</gene>